<evidence type="ECO:0000313" key="2">
    <source>
        <dbReference type="Proteomes" id="UP000243542"/>
    </source>
</evidence>
<name>A0A2A9FHX3_9PSEU</name>
<reference evidence="1 2" key="1">
    <citation type="submission" date="2017-10" db="EMBL/GenBank/DDBJ databases">
        <title>Sequencing the genomes of 1000 actinobacteria strains.</title>
        <authorList>
            <person name="Klenk H.-P."/>
        </authorList>
    </citation>
    <scope>NUCLEOTIDE SEQUENCE [LARGE SCALE GENOMIC DNA]</scope>
    <source>
        <strain evidence="1 2">DSM 46092</strain>
    </source>
</reference>
<dbReference type="AlphaFoldDB" id="A0A2A9FHX3"/>
<dbReference type="SMART" id="SM01101">
    <property type="entry name" value="CRISPR_assoc"/>
    <property type="match status" value="1"/>
</dbReference>
<protein>
    <submittedName>
        <fullName evidence="1">CRISPR-associated Cse3 family protein</fullName>
    </submittedName>
</protein>
<sequence>MHLTRFDINTARRDSRALLASPQKLHAAVLASFPPIVDGTGRVLWRIDRAEPRATLFIVSPHRPDLTHLVEQAGWPTSDRTWDTRDYQPLLDRLDIGQQWAFRLTANPTASRRKAPDSPRSQRFGHVTVAQQTVWLLTRTERLGFTIPVGEHKEPDVAIRSRDNLAFARQGRTVTLTTATYEGHLRITDPDALRTALTEGIGPAKAYGCGLLTLAPIRHA</sequence>
<dbReference type="CDD" id="cd09727">
    <property type="entry name" value="Cas6_I-E"/>
    <property type="match status" value="1"/>
</dbReference>
<gene>
    <name evidence="1" type="ORF">ATK36_6236</name>
</gene>
<proteinExistence type="predicted"/>
<evidence type="ECO:0000313" key="1">
    <source>
        <dbReference type="EMBL" id="PFG50974.1"/>
    </source>
</evidence>
<dbReference type="Pfam" id="PF08798">
    <property type="entry name" value="CRISPR_assoc"/>
    <property type="match status" value="1"/>
</dbReference>
<dbReference type="Gene3D" id="3.30.70.1210">
    <property type="entry name" value="Crispr-associated protein, domain 2"/>
    <property type="match status" value="1"/>
</dbReference>
<comment type="caution">
    <text evidence="1">The sequence shown here is derived from an EMBL/GenBank/DDBJ whole genome shotgun (WGS) entry which is preliminary data.</text>
</comment>
<dbReference type="Proteomes" id="UP000243542">
    <property type="component" value="Unassembled WGS sequence"/>
</dbReference>
<keyword evidence="2" id="KW-1185">Reference proteome</keyword>
<dbReference type="Gene3D" id="3.30.70.1200">
    <property type="entry name" value="Crispr-associated protein, domain 1"/>
    <property type="match status" value="1"/>
</dbReference>
<dbReference type="NCBIfam" id="TIGR01907">
    <property type="entry name" value="casE_Cse3"/>
    <property type="match status" value="1"/>
</dbReference>
<accession>A0A2A9FHX3</accession>
<dbReference type="EMBL" id="PDJK01000002">
    <property type="protein sequence ID" value="PFG50974.1"/>
    <property type="molecule type" value="Genomic_DNA"/>
</dbReference>
<organism evidence="1 2">
    <name type="scientific">Amycolatopsis sulphurea</name>
    <dbReference type="NCBI Taxonomy" id="76022"/>
    <lineage>
        <taxon>Bacteria</taxon>
        <taxon>Bacillati</taxon>
        <taxon>Actinomycetota</taxon>
        <taxon>Actinomycetes</taxon>
        <taxon>Pseudonocardiales</taxon>
        <taxon>Pseudonocardiaceae</taxon>
        <taxon>Amycolatopsis</taxon>
    </lineage>
</organism>
<dbReference type="SUPFAM" id="SSF117987">
    <property type="entry name" value="CRISPR-associated protein"/>
    <property type="match status" value="2"/>
</dbReference>
<dbReference type="InterPro" id="IPR010179">
    <property type="entry name" value="CRISPR-assoc_prot_Cse3"/>
</dbReference>
<dbReference type="RefSeq" id="WP_098514598.1">
    <property type="nucleotide sequence ID" value="NZ_JBIAKZ010000044.1"/>
</dbReference>